<protein>
    <recommendedName>
        <fullName evidence="6">Large ribosomal subunit protein uL13m</fullName>
    </recommendedName>
    <alternativeName>
        <fullName evidence="7">39S ribosomal protein L13, mitochondrial</fullName>
    </alternativeName>
</protein>
<evidence type="ECO:0000256" key="2">
    <source>
        <dbReference type="ARBA" id="ARBA00006227"/>
    </source>
</evidence>
<dbReference type="Proteomes" id="UP000494165">
    <property type="component" value="Unassembled WGS sequence"/>
</dbReference>
<comment type="subcellular location">
    <subcellularLocation>
        <location evidence="1">Mitochondrion</location>
    </subcellularLocation>
</comment>
<dbReference type="Gene3D" id="3.90.1180.10">
    <property type="entry name" value="Ribosomal protein L13"/>
    <property type="match status" value="1"/>
</dbReference>
<keyword evidence="9" id="KW-1185">Reference proteome</keyword>
<keyword evidence="5" id="KW-0687">Ribonucleoprotein</keyword>
<dbReference type="GO" id="GO:0003735">
    <property type="term" value="F:structural constituent of ribosome"/>
    <property type="evidence" value="ECO:0007669"/>
    <property type="project" value="InterPro"/>
</dbReference>
<reference evidence="8 9" key="1">
    <citation type="submission" date="2020-04" db="EMBL/GenBank/DDBJ databases">
        <authorList>
            <person name="Alioto T."/>
            <person name="Alioto T."/>
            <person name="Gomez Garrido J."/>
        </authorList>
    </citation>
    <scope>NUCLEOTIDE SEQUENCE [LARGE SCALE GENOMIC DNA]</scope>
</reference>
<evidence type="ECO:0000256" key="7">
    <source>
        <dbReference type="ARBA" id="ARBA00075605"/>
    </source>
</evidence>
<evidence type="ECO:0000256" key="5">
    <source>
        <dbReference type="ARBA" id="ARBA00023274"/>
    </source>
</evidence>
<dbReference type="HAMAP" id="MF_01366">
    <property type="entry name" value="Ribosomal_uL13"/>
    <property type="match status" value="1"/>
</dbReference>
<evidence type="ECO:0000313" key="9">
    <source>
        <dbReference type="Proteomes" id="UP000494165"/>
    </source>
</evidence>
<dbReference type="GO" id="GO:0017148">
    <property type="term" value="P:negative regulation of translation"/>
    <property type="evidence" value="ECO:0007669"/>
    <property type="project" value="TreeGrafter"/>
</dbReference>
<dbReference type="PANTHER" id="PTHR11545">
    <property type="entry name" value="RIBOSOMAL PROTEIN L13"/>
    <property type="match status" value="1"/>
</dbReference>
<name>A0A8S1BUH6_9INSE</name>
<dbReference type="OrthoDB" id="274622at2759"/>
<dbReference type="EMBL" id="CADEPI010000001">
    <property type="protein sequence ID" value="CAB3359560.1"/>
    <property type="molecule type" value="Genomic_DNA"/>
</dbReference>
<dbReference type="PANTHER" id="PTHR11545:SF2">
    <property type="entry name" value="LARGE RIBOSOMAL SUBUNIT PROTEIN UL13M"/>
    <property type="match status" value="1"/>
</dbReference>
<dbReference type="InterPro" id="IPR005822">
    <property type="entry name" value="Ribosomal_uL13"/>
</dbReference>
<evidence type="ECO:0000313" key="8">
    <source>
        <dbReference type="EMBL" id="CAB3359560.1"/>
    </source>
</evidence>
<proteinExistence type="inferred from homology"/>
<dbReference type="InterPro" id="IPR005823">
    <property type="entry name" value="Ribosomal_uL13_bac-type"/>
</dbReference>
<dbReference type="FunFam" id="3.90.1180.10:FF:000030">
    <property type="entry name" value="39S ribosomal protein L13, mitochondrial"/>
    <property type="match status" value="1"/>
</dbReference>
<evidence type="ECO:0000256" key="3">
    <source>
        <dbReference type="ARBA" id="ARBA00022980"/>
    </source>
</evidence>
<comment type="caution">
    <text evidence="8">The sequence shown here is derived from an EMBL/GenBank/DDBJ whole genome shotgun (WGS) entry which is preliminary data.</text>
</comment>
<dbReference type="PIRSF" id="PIRSF002181">
    <property type="entry name" value="Ribosomal_L13"/>
    <property type="match status" value="1"/>
</dbReference>
<keyword evidence="3" id="KW-0689">Ribosomal protein</keyword>
<dbReference type="GO" id="GO:0006412">
    <property type="term" value="P:translation"/>
    <property type="evidence" value="ECO:0007669"/>
    <property type="project" value="InterPro"/>
</dbReference>
<sequence length="200" mass="23629">MSAVKRVQQWASFARVWHLFDARWQNPFDSGVLIAKYLKGLYKPLYGAQSLCGDHVVVINCRHVALPGNEWRKRVYFHHATYPGSQTWTPAWEMHTRNPVMVMKKAVYTSMHGNLQRRHTMMRLHLFADEEIDPEIAPRISNVIKQIRPVPERLDLMPEEKVKSFPQIADLDKDYVIPELKEYPNWESKFRKMKKEGKKK</sequence>
<dbReference type="InterPro" id="IPR036899">
    <property type="entry name" value="Ribosomal_uL13_sf"/>
</dbReference>
<dbReference type="SUPFAM" id="SSF52161">
    <property type="entry name" value="Ribosomal protein L13"/>
    <property type="match status" value="1"/>
</dbReference>
<dbReference type="GO" id="GO:0003729">
    <property type="term" value="F:mRNA binding"/>
    <property type="evidence" value="ECO:0007669"/>
    <property type="project" value="TreeGrafter"/>
</dbReference>
<evidence type="ECO:0000256" key="1">
    <source>
        <dbReference type="ARBA" id="ARBA00004173"/>
    </source>
</evidence>
<evidence type="ECO:0000256" key="4">
    <source>
        <dbReference type="ARBA" id="ARBA00023128"/>
    </source>
</evidence>
<dbReference type="GO" id="GO:0005762">
    <property type="term" value="C:mitochondrial large ribosomal subunit"/>
    <property type="evidence" value="ECO:0007669"/>
    <property type="project" value="TreeGrafter"/>
</dbReference>
<dbReference type="CDD" id="cd00392">
    <property type="entry name" value="Ribosomal_L13"/>
    <property type="match status" value="1"/>
</dbReference>
<comment type="similarity">
    <text evidence="2">Belongs to the universal ribosomal protein uL13 family.</text>
</comment>
<gene>
    <name evidence="8" type="ORF">CLODIP_2_CD05176</name>
</gene>
<dbReference type="Pfam" id="PF00572">
    <property type="entry name" value="Ribosomal_L13"/>
    <property type="match status" value="1"/>
</dbReference>
<organism evidence="8 9">
    <name type="scientific">Cloeon dipterum</name>
    <dbReference type="NCBI Taxonomy" id="197152"/>
    <lineage>
        <taxon>Eukaryota</taxon>
        <taxon>Metazoa</taxon>
        <taxon>Ecdysozoa</taxon>
        <taxon>Arthropoda</taxon>
        <taxon>Hexapoda</taxon>
        <taxon>Insecta</taxon>
        <taxon>Pterygota</taxon>
        <taxon>Palaeoptera</taxon>
        <taxon>Ephemeroptera</taxon>
        <taxon>Pisciforma</taxon>
        <taxon>Baetidae</taxon>
        <taxon>Cloeon</taxon>
    </lineage>
</organism>
<dbReference type="AlphaFoldDB" id="A0A8S1BUH6"/>
<accession>A0A8S1BUH6</accession>
<evidence type="ECO:0000256" key="6">
    <source>
        <dbReference type="ARBA" id="ARBA00068950"/>
    </source>
</evidence>
<keyword evidence="4" id="KW-0496">Mitochondrion</keyword>